<reference evidence="4 5" key="1">
    <citation type="journal article" date="2012" name="J. Bacteriol.">
        <title>Draft Genome Sequence of Mesorhizobium alhagi CCNWXJ12-2T, a Novel Salt-Resistant Species Isolated from the Desert of Northwestern China.</title>
        <authorList>
            <person name="Zhou M."/>
            <person name="Chen W."/>
            <person name="Chen H."/>
            <person name="Wei G."/>
        </authorList>
    </citation>
    <scope>NUCLEOTIDE SEQUENCE [LARGE SCALE GENOMIC DNA]</scope>
    <source>
        <strain evidence="4 5">CCNWXJ12-2</strain>
    </source>
</reference>
<sequence>MLLAALKGHANVVALLLEHGADINVRNKKGLTALHAAAYAGNLQVTELLLSKGALVNDSNNLFKMSPLHAAAEEGHADVVKVLLETKADIEAKERNGYTPLTQAGWREHWDAAHLLMKAGAECQKADLVGDWLYKECSKRQ</sequence>
<evidence type="ECO:0000313" key="4">
    <source>
        <dbReference type="EMBL" id="EHK52935.1"/>
    </source>
</evidence>
<evidence type="ECO:0000256" key="2">
    <source>
        <dbReference type="ARBA" id="ARBA00023043"/>
    </source>
</evidence>
<evidence type="ECO:0000256" key="1">
    <source>
        <dbReference type="ARBA" id="ARBA00022737"/>
    </source>
</evidence>
<keyword evidence="1" id="KW-0677">Repeat</keyword>
<dbReference type="Gene3D" id="1.25.40.20">
    <property type="entry name" value="Ankyrin repeat-containing domain"/>
    <property type="match status" value="3"/>
</dbReference>
<dbReference type="Pfam" id="PF13637">
    <property type="entry name" value="Ank_4"/>
    <property type="match status" value="1"/>
</dbReference>
<dbReference type="PANTHER" id="PTHR24171">
    <property type="entry name" value="ANKYRIN REPEAT DOMAIN-CONTAINING PROTEIN 39-RELATED"/>
    <property type="match status" value="1"/>
</dbReference>
<dbReference type="PROSITE" id="PS50088">
    <property type="entry name" value="ANK_REPEAT"/>
    <property type="match status" value="3"/>
</dbReference>
<dbReference type="SUPFAM" id="SSF48403">
    <property type="entry name" value="Ankyrin repeat"/>
    <property type="match status" value="1"/>
</dbReference>
<dbReference type="SMART" id="SM00248">
    <property type="entry name" value="ANK"/>
    <property type="match status" value="4"/>
</dbReference>
<accession>H0I249</accession>
<dbReference type="Pfam" id="PF12796">
    <property type="entry name" value="Ank_2"/>
    <property type="match status" value="1"/>
</dbReference>
<keyword evidence="2 3" id="KW-0040">ANK repeat</keyword>
<feature type="repeat" description="ANK" evidence="3">
    <location>
        <begin position="1"/>
        <end position="28"/>
    </location>
</feature>
<dbReference type="Proteomes" id="UP000003250">
    <property type="component" value="Unassembled WGS sequence"/>
</dbReference>
<evidence type="ECO:0000313" key="5">
    <source>
        <dbReference type="Proteomes" id="UP000003250"/>
    </source>
</evidence>
<dbReference type="InterPro" id="IPR036770">
    <property type="entry name" value="Ankyrin_rpt-contain_sf"/>
</dbReference>
<protein>
    <submittedName>
        <fullName evidence="4">Ankyrin repeat protein</fullName>
    </submittedName>
</protein>
<organism evidence="4 5">
    <name type="scientific">Mesorhizobium alhagi CCNWXJ12-2</name>
    <dbReference type="NCBI Taxonomy" id="1107882"/>
    <lineage>
        <taxon>Bacteria</taxon>
        <taxon>Pseudomonadati</taxon>
        <taxon>Pseudomonadota</taxon>
        <taxon>Alphaproteobacteria</taxon>
        <taxon>Hyphomicrobiales</taxon>
        <taxon>Phyllobacteriaceae</taxon>
        <taxon>Allomesorhizobium</taxon>
    </lineage>
</organism>
<dbReference type="PANTHER" id="PTHR24171:SF10">
    <property type="entry name" value="ANKYRIN REPEAT DOMAIN-CONTAINING PROTEIN 29-LIKE"/>
    <property type="match status" value="1"/>
</dbReference>
<dbReference type="PRINTS" id="PR01415">
    <property type="entry name" value="ANKYRIN"/>
</dbReference>
<feature type="repeat" description="ANK" evidence="3">
    <location>
        <begin position="63"/>
        <end position="95"/>
    </location>
</feature>
<dbReference type="EMBL" id="AHAM01000297">
    <property type="protein sequence ID" value="EHK52935.1"/>
    <property type="molecule type" value="Genomic_DNA"/>
</dbReference>
<gene>
    <name evidence="4" type="ORF">MAXJ12_32734</name>
</gene>
<evidence type="ECO:0000256" key="3">
    <source>
        <dbReference type="PROSITE-ProRule" id="PRU00023"/>
    </source>
</evidence>
<dbReference type="PATRIC" id="fig|1107882.3.peg.6323"/>
<keyword evidence="5" id="KW-1185">Reference proteome</keyword>
<dbReference type="PROSITE" id="PS50297">
    <property type="entry name" value="ANK_REP_REGION"/>
    <property type="match status" value="3"/>
</dbReference>
<dbReference type="AlphaFoldDB" id="H0I249"/>
<dbReference type="InterPro" id="IPR002110">
    <property type="entry name" value="Ankyrin_rpt"/>
</dbReference>
<feature type="repeat" description="ANK" evidence="3">
    <location>
        <begin position="29"/>
        <end position="61"/>
    </location>
</feature>
<proteinExistence type="predicted"/>
<name>H0I249_9HYPH</name>